<evidence type="ECO:0000259" key="3">
    <source>
        <dbReference type="Pfam" id="PF13193"/>
    </source>
</evidence>
<dbReference type="PROSITE" id="PS00455">
    <property type="entry name" value="AMP_BINDING"/>
    <property type="match status" value="1"/>
</dbReference>
<feature type="domain" description="AMP-dependent synthetase/ligase" evidence="2">
    <location>
        <begin position="46"/>
        <end position="433"/>
    </location>
</feature>
<dbReference type="InterPro" id="IPR025110">
    <property type="entry name" value="AMP-bd_C"/>
</dbReference>
<dbReference type="Gene3D" id="2.30.38.10">
    <property type="entry name" value="Luciferase, Domain 3"/>
    <property type="match status" value="1"/>
</dbReference>
<evidence type="ECO:0000256" key="1">
    <source>
        <dbReference type="SAM" id="Phobius"/>
    </source>
</evidence>
<keyword evidence="5" id="KW-1185">Reference proteome</keyword>
<sequence length="578" mass="60954">MTTLAQARDALTGPGGPFEMDTVAIRGVPTRVWRHAPTTLADIAEVSRGHGDAPFLIYGEERLSFADHHAWALRFARHLAADLGVAKGDRVAIAMRNHPEWSVAFFGAALAGAVVVPLNAWWSADELAYGLRDSGARVLVADPQRAERLAGVLPGLDLTLLVARATGPLPQGARPFEQAQTGPRPGAPAVPVALDPEDPATIFYTSGTTGRPKGALGSHRNIAGNPVNIAYGVFSGALRAGRTLQELAAPQPRVTLLSVPFFHATGCHSVLVGSALQGGTVVLMHKWDAEQALRLIERERVTGFGGVPTMAWQVLDHPRFADYDTSSLTGVSYGGAPAAPALLRTIGERLPQRTAGNGYGLTETSSVTTYNSGANYAEHPDSVGPPVAVCDVKVVDPGAGADAADAADGGEPLPNGQVGELLIKGPNVIKGYWNRPEATAAAFTGGWFRSGDLARIDDDGFVYIVDRAKDMLIRGGENVYCAEVEAALHEHPAIDDCAVIGIPDPVLGEQVGAVVHTRPGTDPADVTTEAVRAFLDGRIAAFKIPVRVWARTGELPRNANGKLLKTRLRDELLPPPTA</sequence>
<dbReference type="InterPro" id="IPR050237">
    <property type="entry name" value="ATP-dep_AMP-bd_enzyme"/>
</dbReference>
<dbReference type="Pfam" id="PF13193">
    <property type="entry name" value="AMP-binding_C"/>
    <property type="match status" value="1"/>
</dbReference>
<dbReference type="GO" id="GO:0016874">
    <property type="term" value="F:ligase activity"/>
    <property type="evidence" value="ECO:0007669"/>
    <property type="project" value="UniProtKB-KW"/>
</dbReference>
<name>A0ABS7FQ76_9ACTN</name>
<keyword evidence="4" id="KW-0436">Ligase</keyword>
<protein>
    <submittedName>
        <fullName evidence="4">Acyl--CoA ligase</fullName>
    </submittedName>
</protein>
<dbReference type="InterPro" id="IPR020845">
    <property type="entry name" value="AMP-binding_CS"/>
</dbReference>
<evidence type="ECO:0000313" key="4">
    <source>
        <dbReference type="EMBL" id="MBW8482553.1"/>
    </source>
</evidence>
<organism evidence="4 5">
    <name type="scientific">Actinomadura parmotrematis</name>
    <dbReference type="NCBI Taxonomy" id="2864039"/>
    <lineage>
        <taxon>Bacteria</taxon>
        <taxon>Bacillati</taxon>
        <taxon>Actinomycetota</taxon>
        <taxon>Actinomycetes</taxon>
        <taxon>Streptosporangiales</taxon>
        <taxon>Thermomonosporaceae</taxon>
        <taxon>Actinomadura</taxon>
    </lineage>
</organism>
<keyword evidence="1" id="KW-0812">Transmembrane</keyword>
<dbReference type="Proteomes" id="UP000774570">
    <property type="component" value="Unassembled WGS sequence"/>
</dbReference>
<proteinExistence type="predicted"/>
<dbReference type="PANTHER" id="PTHR43767">
    <property type="entry name" value="LONG-CHAIN-FATTY-ACID--COA LIGASE"/>
    <property type="match status" value="1"/>
</dbReference>
<dbReference type="InterPro" id="IPR000873">
    <property type="entry name" value="AMP-dep_synth/lig_dom"/>
</dbReference>
<dbReference type="PANTHER" id="PTHR43767:SF7">
    <property type="entry name" value="MEDIUM_LONG-CHAIN-FATTY-ACID--COA LIGASE FADD8"/>
    <property type="match status" value="1"/>
</dbReference>
<comment type="caution">
    <text evidence="4">The sequence shown here is derived from an EMBL/GenBank/DDBJ whole genome shotgun (WGS) entry which is preliminary data.</text>
</comment>
<accession>A0ABS7FQ76</accession>
<reference evidence="4 5" key="1">
    <citation type="submission" date="2021-07" db="EMBL/GenBank/DDBJ databases">
        <title>Actinomadura sp. PM05-2 isolated from lichen.</title>
        <authorList>
            <person name="Somphong A."/>
            <person name="Phongsopitanun W."/>
            <person name="Tanasupawat S."/>
            <person name="Peongsungnone V."/>
        </authorList>
    </citation>
    <scope>NUCLEOTIDE SEQUENCE [LARGE SCALE GENOMIC DNA]</scope>
    <source>
        <strain evidence="4 5">PM05-2</strain>
    </source>
</reference>
<dbReference type="SUPFAM" id="SSF56801">
    <property type="entry name" value="Acetyl-CoA synthetase-like"/>
    <property type="match status" value="1"/>
</dbReference>
<dbReference type="EMBL" id="JAIBOA010000005">
    <property type="protein sequence ID" value="MBW8482553.1"/>
    <property type="molecule type" value="Genomic_DNA"/>
</dbReference>
<dbReference type="Gene3D" id="3.40.50.980">
    <property type="match status" value="2"/>
</dbReference>
<dbReference type="Pfam" id="PF00501">
    <property type="entry name" value="AMP-binding"/>
    <property type="match status" value="1"/>
</dbReference>
<feature type="domain" description="AMP-binding enzyme C-terminal" evidence="3">
    <location>
        <begin position="483"/>
        <end position="562"/>
    </location>
</feature>
<dbReference type="Gene3D" id="3.30.300.30">
    <property type="match status" value="1"/>
</dbReference>
<keyword evidence="1" id="KW-1133">Transmembrane helix</keyword>
<gene>
    <name evidence="4" type="ORF">K1Y72_09270</name>
</gene>
<evidence type="ECO:0000259" key="2">
    <source>
        <dbReference type="Pfam" id="PF00501"/>
    </source>
</evidence>
<feature type="transmembrane region" description="Helical" evidence="1">
    <location>
        <begin position="103"/>
        <end position="122"/>
    </location>
</feature>
<dbReference type="InterPro" id="IPR045851">
    <property type="entry name" value="AMP-bd_C_sf"/>
</dbReference>
<dbReference type="RefSeq" id="WP_220165199.1">
    <property type="nucleotide sequence ID" value="NZ_JAIBOA010000005.1"/>
</dbReference>
<evidence type="ECO:0000313" key="5">
    <source>
        <dbReference type="Proteomes" id="UP000774570"/>
    </source>
</evidence>
<keyword evidence="1" id="KW-0472">Membrane</keyword>